<keyword evidence="6" id="KW-0539">Nucleus</keyword>
<keyword evidence="3" id="KW-0805">Transcription regulation</keyword>
<evidence type="ECO:0000256" key="5">
    <source>
        <dbReference type="ARBA" id="ARBA00023163"/>
    </source>
</evidence>
<name>A0A8C4QPI5_EPTBU</name>
<evidence type="ECO:0000313" key="8">
    <source>
        <dbReference type="Ensembl" id="ENSEBUP00000018523.1"/>
    </source>
</evidence>
<dbReference type="InterPro" id="IPR011598">
    <property type="entry name" value="bHLH_dom"/>
</dbReference>
<dbReference type="CDD" id="cd11397">
    <property type="entry name" value="bHLHzip_MITF_like"/>
    <property type="match status" value="1"/>
</dbReference>
<dbReference type="SUPFAM" id="SSF47459">
    <property type="entry name" value="HLH, helix-loop-helix DNA-binding domain"/>
    <property type="match status" value="1"/>
</dbReference>
<dbReference type="GeneTree" id="ENSGT00940000159404"/>
<dbReference type="GO" id="GO:0000981">
    <property type="term" value="F:DNA-binding transcription factor activity, RNA polymerase II-specific"/>
    <property type="evidence" value="ECO:0007669"/>
    <property type="project" value="TreeGrafter"/>
</dbReference>
<keyword evidence="4" id="KW-0238">DNA-binding</keyword>
<dbReference type="GO" id="GO:0005634">
    <property type="term" value="C:nucleus"/>
    <property type="evidence" value="ECO:0007669"/>
    <property type="project" value="UniProtKB-SubCell"/>
</dbReference>
<evidence type="ECO:0000256" key="2">
    <source>
        <dbReference type="ARBA" id="ARBA00008289"/>
    </source>
</evidence>
<sequence>MQGGTSGCSASSIGSSCFSRQHFLAKRSASCFHHRSVSGHCPTDQAAEPCGLKRDVNMRKPSSSLDSASLGHPRPAEMSWASVISQQSSFSNLETPAWPSHSVSMSPGPTCQGHRVSPFLAINLQVSARLPHAQRPSPLLKIPSHLDNQTKFSLSPVPLQQVKPYLSASLIPHKLPGVHPIQGTPPLHPDDAYVQAGGCSASGHMTMLNLCVNSEHEAHRAAEAMSLSRPLGVTTWTSCHSDTGYSTMDNVIEDIISLESSMKDEVMNDYSDGADVQMTNSQLQLSGSFLDGFGGSHVGPTSMVLPSNSCPGSVLGMKRDLTGSDTDVRTLVKERQKKDNHNLIERRRRFNINDRIKELGTLIPKSSDPDMRWNKGTILKASVDYIPQNAA</sequence>
<dbReference type="PROSITE" id="PS50888">
    <property type="entry name" value="BHLH"/>
    <property type="match status" value="1"/>
</dbReference>
<comment type="subcellular location">
    <subcellularLocation>
        <location evidence="1">Nucleus</location>
    </subcellularLocation>
</comment>
<dbReference type="PANTHER" id="PTHR45776:SF2">
    <property type="entry name" value="MIP04163P"/>
    <property type="match status" value="1"/>
</dbReference>
<evidence type="ECO:0000256" key="4">
    <source>
        <dbReference type="ARBA" id="ARBA00023125"/>
    </source>
</evidence>
<keyword evidence="5" id="KW-0804">Transcription</keyword>
<dbReference type="GO" id="GO:0046983">
    <property type="term" value="F:protein dimerization activity"/>
    <property type="evidence" value="ECO:0007669"/>
    <property type="project" value="InterPro"/>
</dbReference>
<dbReference type="GO" id="GO:0000978">
    <property type="term" value="F:RNA polymerase II cis-regulatory region sequence-specific DNA binding"/>
    <property type="evidence" value="ECO:0007669"/>
    <property type="project" value="TreeGrafter"/>
</dbReference>
<evidence type="ECO:0000256" key="3">
    <source>
        <dbReference type="ARBA" id="ARBA00023015"/>
    </source>
</evidence>
<accession>A0A8C4QPI5</accession>
<dbReference type="PANTHER" id="PTHR45776">
    <property type="entry name" value="MIP04163P"/>
    <property type="match status" value="1"/>
</dbReference>
<reference evidence="8" key="1">
    <citation type="submission" date="2025-08" db="UniProtKB">
        <authorList>
            <consortium name="Ensembl"/>
        </authorList>
    </citation>
    <scope>IDENTIFICATION</scope>
</reference>
<dbReference type="AlphaFoldDB" id="A0A8C4QPI5"/>
<protein>
    <recommendedName>
        <fullName evidence="7">BHLH domain-containing protein</fullName>
    </recommendedName>
</protein>
<evidence type="ECO:0000256" key="6">
    <source>
        <dbReference type="ARBA" id="ARBA00023242"/>
    </source>
</evidence>
<dbReference type="Gene3D" id="4.10.280.10">
    <property type="entry name" value="Helix-loop-helix DNA-binding domain"/>
    <property type="match status" value="1"/>
</dbReference>
<keyword evidence="9" id="KW-1185">Reference proteome</keyword>
<comment type="similarity">
    <text evidence="2">Belongs to the MiT/TFE family.</text>
</comment>
<proteinExistence type="inferred from homology"/>
<organism evidence="8 9">
    <name type="scientific">Eptatretus burgeri</name>
    <name type="common">Inshore hagfish</name>
    <dbReference type="NCBI Taxonomy" id="7764"/>
    <lineage>
        <taxon>Eukaryota</taxon>
        <taxon>Metazoa</taxon>
        <taxon>Chordata</taxon>
        <taxon>Craniata</taxon>
        <taxon>Vertebrata</taxon>
        <taxon>Cyclostomata</taxon>
        <taxon>Myxini</taxon>
        <taxon>Myxiniformes</taxon>
        <taxon>Myxinidae</taxon>
        <taxon>Eptatretinae</taxon>
        <taxon>Eptatretus</taxon>
    </lineage>
</organism>
<reference evidence="8" key="2">
    <citation type="submission" date="2025-09" db="UniProtKB">
        <authorList>
            <consortium name="Ensembl"/>
        </authorList>
    </citation>
    <scope>IDENTIFICATION</scope>
</reference>
<dbReference type="SMART" id="SM00353">
    <property type="entry name" value="HLH"/>
    <property type="match status" value="1"/>
</dbReference>
<evidence type="ECO:0000259" key="7">
    <source>
        <dbReference type="PROSITE" id="PS50888"/>
    </source>
</evidence>
<dbReference type="Ensembl" id="ENSEBUT00000019100.1">
    <property type="protein sequence ID" value="ENSEBUP00000018523.1"/>
    <property type="gene ID" value="ENSEBUG00000011565.1"/>
</dbReference>
<evidence type="ECO:0000313" key="9">
    <source>
        <dbReference type="Proteomes" id="UP000694388"/>
    </source>
</evidence>
<feature type="domain" description="BHLH" evidence="7">
    <location>
        <begin position="336"/>
        <end position="389"/>
    </location>
</feature>
<dbReference type="Proteomes" id="UP000694388">
    <property type="component" value="Unplaced"/>
</dbReference>
<evidence type="ECO:0000256" key="1">
    <source>
        <dbReference type="ARBA" id="ARBA00004123"/>
    </source>
</evidence>
<dbReference type="InterPro" id="IPR036638">
    <property type="entry name" value="HLH_DNA-bd_sf"/>
</dbReference>
<dbReference type="Pfam" id="PF00010">
    <property type="entry name" value="HLH"/>
    <property type="match status" value="1"/>
</dbReference>